<gene>
    <name evidence="2" type="ORF">B0A48_09996</name>
</gene>
<dbReference type="OrthoDB" id="2430343at2759"/>
<dbReference type="STRING" id="1507870.A0A1V8T3I6"/>
<dbReference type="EMBL" id="NAJO01000018">
    <property type="protein sequence ID" value="OQO05900.1"/>
    <property type="molecule type" value="Genomic_DNA"/>
</dbReference>
<keyword evidence="3" id="KW-1185">Reference proteome</keyword>
<organism evidence="2 3">
    <name type="scientific">Cryoendolithus antarcticus</name>
    <dbReference type="NCBI Taxonomy" id="1507870"/>
    <lineage>
        <taxon>Eukaryota</taxon>
        <taxon>Fungi</taxon>
        <taxon>Dikarya</taxon>
        <taxon>Ascomycota</taxon>
        <taxon>Pezizomycotina</taxon>
        <taxon>Dothideomycetes</taxon>
        <taxon>Dothideomycetidae</taxon>
        <taxon>Cladosporiales</taxon>
        <taxon>Cladosporiaceae</taxon>
        <taxon>Cryoendolithus</taxon>
    </lineage>
</organism>
<evidence type="ECO:0000256" key="1">
    <source>
        <dbReference type="SAM" id="MobiDB-lite"/>
    </source>
</evidence>
<dbReference type="InterPro" id="IPR013898">
    <property type="entry name" value="Atg43"/>
</dbReference>
<dbReference type="Proteomes" id="UP000192596">
    <property type="component" value="Unassembled WGS sequence"/>
</dbReference>
<protein>
    <recommendedName>
        <fullName evidence="4">DUF1770-domain-containing protein</fullName>
    </recommendedName>
</protein>
<dbReference type="Pfam" id="PF08589">
    <property type="entry name" value="ATG43"/>
    <property type="match status" value="1"/>
</dbReference>
<comment type="caution">
    <text evidence="2">The sequence shown here is derived from an EMBL/GenBank/DDBJ whole genome shotgun (WGS) entry which is preliminary data.</text>
</comment>
<feature type="compositionally biased region" description="Polar residues" evidence="1">
    <location>
        <begin position="32"/>
        <end position="48"/>
    </location>
</feature>
<dbReference type="PANTHER" id="PTHR38699:SF1">
    <property type="entry name" value="MITOPHAGY RECEPTOR ATG43"/>
    <property type="match status" value="1"/>
</dbReference>
<reference evidence="3" key="1">
    <citation type="submission" date="2017-03" db="EMBL/GenBank/DDBJ databases">
        <title>Genomes of endolithic fungi from Antarctica.</title>
        <authorList>
            <person name="Coleine C."/>
            <person name="Masonjones S."/>
            <person name="Stajich J.E."/>
        </authorList>
    </citation>
    <scope>NUCLEOTIDE SEQUENCE [LARGE SCALE GENOMIC DNA]</scope>
    <source>
        <strain evidence="3">CCFEE 5527</strain>
    </source>
</reference>
<accession>A0A1V8T3I6</accession>
<dbReference type="InParanoid" id="A0A1V8T3I6"/>
<dbReference type="PANTHER" id="PTHR38699">
    <property type="entry name" value="CHROMOSOME 1, WHOLE GENOME SHOTGUN SEQUENCE"/>
    <property type="match status" value="1"/>
</dbReference>
<evidence type="ECO:0000313" key="2">
    <source>
        <dbReference type="EMBL" id="OQO05900.1"/>
    </source>
</evidence>
<evidence type="ECO:0000313" key="3">
    <source>
        <dbReference type="Proteomes" id="UP000192596"/>
    </source>
</evidence>
<sequence length="184" mass="20702">MNSGAEGVAMDLAGTIQAGHINHSPSVAHDVNPSTASSQKQPVQLNTHSHTDDGLSDVDEDEIPVSMLRPTPRRPQMPPLPDLRFEQSYLASIKEAQDWRMVSYITVRDQIFMPLAQGLLWSLAIQGWRHWNRDTKLAGQTVGAKIRRWWWGVNNWKLPEAKDKKVAEEAKEFFQGTFGNAAMD</sequence>
<feature type="region of interest" description="Disordered" evidence="1">
    <location>
        <begin position="23"/>
        <end position="58"/>
    </location>
</feature>
<evidence type="ECO:0008006" key="4">
    <source>
        <dbReference type="Google" id="ProtNLM"/>
    </source>
</evidence>
<dbReference type="GO" id="GO:0140580">
    <property type="term" value="F:mitochondrion autophagosome adaptor activity"/>
    <property type="evidence" value="ECO:0007669"/>
    <property type="project" value="InterPro"/>
</dbReference>
<name>A0A1V8T3I6_9PEZI</name>
<proteinExistence type="predicted"/>
<dbReference type="GO" id="GO:0000423">
    <property type="term" value="P:mitophagy"/>
    <property type="evidence" value="ECO:0007669"/>
    <property type="project" value="InterPro"/>
</dbReference>
<dbReference type="AlphaFoldDB" id="A0A1V8T3I6"/>